<dbReference type="KEGG" id="loc:102695458"/>
<dbReference type="Pfam" id="PF21989">
    <property type="entry name" value="RA_2"/>
    <property type="match status" value="1"/>
</dbReference>
<dbReference type="GeneID" id="102695458"/>
<evidence type="ECO:0000259" key="3">
    <source>
        <dbReference type="PROSITE" id="PS50106"/>
    </source>
</evidence>
<dbReference type="OMA" id="WFSGCER"/>
<dbReference type="CDD" id="cd14473">
    <property type="entry name" value="FERM_B-lobe"/>
    <property type="match status" value="1"/>
</dbReference>
<feature type="compositionally biased region" description="Polar residues" evidence="1">
    <location>
        <begin position="1"/>
        <end position="12"/>
    </location>
</feature>
<dbReference type="Gene3D" id="1.20.80.10">
    <property type="match status" value="1"/>
</dbReference>
<reference evidence="5" key="1">
    <citation type="submission" date="2011-12" db="EMBL/GenBank/DDBJ databases">
        <title>The Draft Genome of Lepisosteus oculatus.</title>
        <authorList>
            <consortium name="The Broad Institute Genome Assembly &amp; Analysis Group"/>
            <consortium name="Computational R&amp;D Group"/>
            <consortium name="and Sequencing Platform"/>
            <person name="Di Palma F."/>
            <person name="Alfoldi J."/>
            <person name="Johnson J."/>
            <person name="Berlin A."/>
            <person name="Gnerre S."/>
            <person name="Jaffe D."/>
            <person name="MacCallum I."/>
            <person name="Young S."/>
            <person name="Walker B.J."/>
            <person name="Lander E.S."/>
            <person name="Lindblad-Toh K."/>
        </authorList>
    </citation>
    <scope>NUCLEOTIDE SEQUENCE [LARGE SCALE GENOMIC DNA]</scope>
</reference>
<dbReference type="EMBL" id="AHAT01001924">
    <property type="status" value="NOT_ANNOTATED_CDS"/>
    <property type="molecule type" value="Genomic_DNA"/>
</dbReference>
<dbReference type="InterPro" id="IPR041779">
    <property type="entry name" value="FRMPD1/3/4_FERM_C"/>
</dbReference>
<dbReference type="SMART" id="SM00295">
    <property type="entry name" value="B41"/>
    <property type="match status" value="1"/>
</dbReference>
<dbReference type="Gene3D" id="2.30.42.10">
    <property type="match status" value="1"/>
</dbReference>
<dbReference type="OrthoDB" id="5859304at2759"/>
<organism evidence="4 5">
    <name type="scientific">Lepisosteus oculatus</name>
    <name type="common">Spotted gar</name>
    <dbReference type="NCBI Taxonomy" id="7918"/>
    <lineage>
        <taxon>Eukaryota</taxon>
        <taxon>Metazoa</taxon>
        <taxon>Chordata</taxon>
        <taxon>Craniata</taxon>
        <taxon>Vertebrata</taxon>
        <taxon>Euteleostomi</taxon>
        <taxon>Actinopterygii</taxon>
        <taxon>Neopterygii</taxon>
        <taxon>Holostei</taxon>
        <taxon>Semionotiformes</taxon>
        <taxon>Lepisosteidae</taxon>
        <taxon>Lepisosteus</taxon>
    </lineage>
</organism>
<feature type="region of interest" description="Disordered" evidence="1">
    <location>
        <begin position="652"/>
        <end position="700"/>
    </location>
</feature>
<protein>
    <submittedName>
        <fullName evidence="4">FERM and PDZ domain containing 1</fullName>
    </submittedName>
</protein>
<dbReference type="InterPro" id="IPR029071">
    <property type="entry name" value="Ubiquitin-like_domsf"/>
</dbReference>
<dbReference type="Bgee" id="ENSLOCG00000012868">
    <property type="expression patterns" value="Expressed in camera-type eye and 6 other cell types or tissues"/>
</dbReference>
<dbReference type="SUPFAM" id="SSF50729">
    <property type="entry name" value="PH domain-like"/>
    <property type="match status" value="1"/>
</dbReference>
<dbReference type="Pfam" id="PF00373">
    <property type="entry name" value="FERM_M"/>
    <property type="match status" value="1"/>
</dbReference>
<dbReference type="CDD" id="cd13183">
    <property type="entry name" value="FERM_C_FRMPD1_FRMPD3_FRMPD4"/>
    <property type="match status" value="1"/>
</dbReference>
<feature type="region of interest" description="Disordered" evidence="1">
    <location>
        <begin position="545"/>
        <end position="611"/>
    </location>
</feature>
<dbReference type="Gene3D" id="2.30.29.30">
    <property type="entry name" value="Pleckstrin-homology domain (PH domain)/Phosphotyrosine-binding domain (PTB)"/>
    <property type="match status" value="1"/>
</dbReference>
<dbReference type="SUPFAM" id="SSF54236">
    <property type="entry name" value="Ubiquitin-like"/>
    <property type="match status" value="1"/>
</dbReference>
<dbReference type="FunFam" id="2.30.29.30:FF:000066">
    <property type="entry name" value="FERM and PDZ domain-containing protein 4"/>
    <property type="match status" value="1"/>
</dbReference>
<feature type="domain" description="PDZ" evidence="3">
    <location>
        <begin position="68"/>
        <end position="136"/>
    </location>
</feature>
<feature type="compositionally biased region" description="Basic and acidic residues" evidence="1">
    <location>
        <begin position="558"/>
        <end position="590"/>
    </location>
</feature>
<dbReference type="eggNOG" id="KOG3552">
    <property type="taxonomic scope" value="Eukaryota"/>
</dbReference>
<feature type="domain" description="FERM" evidence="2">
    <location>
        <begin position="181"/>
        <end position="496"/>
    </location>
</feature>
<dbReference type="InterPro" id="IPR036034">
    <property type="entry name" value="PDZ_sf"/>
</dbReference>
<dbReference type="InParanoid" id="W5N5D1"/>
<feature type="region of interest" description="Disordered" evidence="1">
    <location>
        <begin position="725"/>
        <end position="797"/>
    </location>
</feature>
<dbReference type="Gene3D" id="3.10.20.90">
    <property type="entry name" value="Phosphatidylinositol 3-kinase Catalytic Subunit, Chain A, domain 1"/>
    <property type="match status" value="1"/>
</dbReference>
<dbReference type="SMART" id="SM00228">
    <property type="entry name" value="PDZ"/>
    <property type="match status" value="1"/>
</dbReference>
<feature type="compositionally biased region" description="Polar residues" evidence="1">
    <location>
        <begin position="781"/>
        <end position="797"/>
    </location>
</feature>
<dbReference type="PANTHER" id="PTHR46221">
    <property type="entry name" value="FERM AND PDZ DOMAIN-CONTAINING PROTEIN FAMILY MEMBER"/>
    <property type="match status" value="1"/>
</dbReference>
<proteinExistence type="predicted"/>
<evidence type="ECO:0000256" key="1">
    <source>
        <dbReference type="SAM" id="MobiDB-lite"/>
    </source>
</evidence>
<dbReference type="PROSITE" id="PS50057">
    <property type="entry name" value="FERM_3"/>
    <property type="match status" value="1"/>
</dbReference>
<dbReference type="Proteomes" id="UP000018468">
    <property type="component" value="Linkage group LG4"/>
</dbReference>
<dbReference type="FunFam" id="3.10.20.90:FF:000203">
    <property type="entry name" value="FERM and PDZ domain containing 1"/>
    <property type="match status" value="1"/>
</dbReference>
<name>W5N5D1_LEPOC</name>
<evidence type="ECO:0000259" key="2">
    <source>
        <dbReference type="PROSITE" id="PS50057"/>
    </source>
</evidence>
<dbReference type="HOGENOM" id="CLU_003698_0_0_1"/>
<reference evidence="4" key="3">
    <citation type="submission" date="2025-09" db="UniProtKB">
        <authorList>
            <consortium name="Ensembl"/>
        </authorList>
    </citation>
    <scope>IDENTIFICATION</scope>
</reference>
<dbReference type="CDD" id="cd21942">
    <property type="entry name" value="LGNbd_FRMPD1"/>
    <property type="match status" value="1"/>
</dbReference>
<dbReference type="InterPro" id="IPR014352">
    <property type="entry name" value="FERM/acyl-CoA-bd_prot_sf"/>
</dbReference>
<dbReference type="PANTHER" id="PTHR46221:SF2">
    <property type="entry name" value="FERM AND PDZ DOMAIN-CONTAINING PROTEIN 1"/>
    <property type="match status" value="1"/>
</dbReference>
<keyword evidence="5" id="KW-1185">Reference proteome</keyword>
<reference evidence="4" key="2">
    <citation type="submission" date="2025-08" db="UniProtKB">
        <authorList>
            <consortium name="Ensembl"/>
        </authorList>
    </citation>
    <scope>IDENTIFICATION</scope>
</reference>
<dbReference type="CTD" id="101886200"/>
<dbReference type="InterPro" id="IPR019749">
    <property type="entry name" value="Band_41_domain"/>
</dbReference>
<dbReference type="FunFam" id="1.20.80.10:FF:000009">
    <property type="entry name" value="FERM and PDZ domain containing 4"/>
    <property type="match status" value="1"/>
</dbReference>
<dbReference type="SUPFAM" id="SSF47031">
    <property type="entry name" value="Second domain of FERM"/>
    <property type="match status" value="1"/>
</dbReference>
<accession>W5N5D1</accession>
<dbReference type="InterPro" id="IPR001478">
    <property type="entry name" value="PDZ"/>
</dbReference>
<dbReference type="Pfam" id="PF00595">
    <property type="entry name" value="PDZ"/>
    <property type="match status" value="1"/>
</dbReference>
<feature type="compositionally biased region" description="Low complexity" evidence="1">
    <location>
        <begin position="39"/>
        <end position="49"/>
    </location>
</feature>
<dbReference type="STRING" id="7918.ENSLOCP00000015840"/>
<dbReference type="PROSITE" id="PS50106">
    <property type="entry name" value="PDZ"/>
    <property type="match status" value="1"/>
</dbReference>
<dbReference type="InterPro" id="IPR035963">
    <property type="entry name" value="FERM_2"/>
</dbReference>
<dbReference type="GeneTree" id="ENSGT00950000183035"/>
<dbReference type="EMBL" id="AHAT01001925">
    <property type="status" value="NOT_ANNOTATED_CDS"/>
    <property type="molecule type" value="Genomic_DNA"/>
</dbReference>
<dbReference type="SUPFAM" id="SSF50156">
    <property type="entry name" value="PDZ domain-like"/>
    <property type="match status" value="1"/>
</dbReference>
<dbReference type="Ensembl" id="ENSLOCT00000015870.1">
    <property type="protein sequence ID" value="ENSLOCP00000015840.1"/>
    <property type="gene ID" value="ENSLOCG00000012868.1"/>
</dbReference>
<evidence type="ECO:0000313" key="5">
    <source>
        <dbReference type="Proteomes" id="UP000018468"/>
    </source>
</evidence>
<sequence length="1510" mass="166919">MEEQETNTSPSRKSSRVEQIVGRWLRRSRDTVSRERTSGDGSSSSRSNSQPNFPLRITLDIHQDVLLGQYGFEISSQPPFIVKEVTAGGPTDGRLLPGDQILKLNGILVEDVSGQRAAEIIRESRDSLTVTVLRYTTGPKSSFITAEKRARLKTNPVKVRFAEEVVVNGHAQGNSLLFLPNVLKVYLENGQTKAFKFEEKTTVKDIVLTLKEKLSIRCIEHFALVLEEQYNITKLYLLHDDEFIEQVVQKKESHHYRCLFRVCFVPRDPLDLLQEDPVAFEYLYLQSCSDVLQERFAVEMKCNMALRLAALHMQERLHSCGQPQKLSLKYIAKDWGIENFISPTLLRNMRDKDLKKAISYHMKKTQALLDPRQKQLISAVQARLSYLKILGELKSYGGKAFSATMMLQDRESVVTLLVGAKYGISQIVNHKLNITTTLTEFLNISRVELIPESEKVSLVKIYLQDIKPITLLLESHAAKELACLITGYYKLFVDSRVSVFSWPENTKTHRVSAEEGYVSRGCSDSEESSEIDSAQDVLADLHFPKDSDELGTAGQREQTVEAHAQKEEPQPEYLKAEGEQFTDRSRRDSEENTAENSFSEASDSCRSESRGDARFNASFSSDSMDALEEDDLEACSSSQPLLLEVHHPYLLDVPAQPGGEEGGGNAESSPCIGSLQPSRAAADSLVDPAPLPSPSGASEGSEAVFDCVFTFEEDARPYYNLCANVTPDSARDERVPASPSASARGEDQLGGREQAPILQPPPGFGDTSSEDEFFDAPERLTPTSAVTADNAAAGSSLTRTWSVSEIEVNVVEREQEREAAPFSKRSRKRRSFVETDYTSQVSFPGPQDDDQLCCFEKELLSPHRHPSPTISSLRNTEGEPALLETKTLVGRQPPPVAQGKKLSSNLMEMEPDTMETKSVTESLIMVSPIMAIRCRSDPEGKESYRAEDTGCDSKGGEKPLVHHMFLAEANGEARPLGVTSCEGQIFEDNRPMEEGKGDDQNIDPRAVPPATEQAAGYSPVGSGGLTLALVGFRPIPQLLYTPSTEDDNQLEEEPTSFTEELCQVAPSLKTSAAIRKGISLSHECLWHVELERASGETGINPRELSLGFGSVTSVVSRLSTSTLRGKIQRLPRYLSRSQEAISNTVTLTRGSSDAVAQSGICENGQLLNDFFHDIGEAGAVCLASPLTDLIQARTEIHSPFTHMGKMEDQSVQTHYSQTEESRGDILRPCSSQQPSPCPGNLASDCISGTSECISLRNIPKSPVEVCGCQTVYANCFSGAANSFDDELTVYEFSCQTQGPLTVPPSSRGFCSPELSPLLSPLDNELSVDCYLSDSLGDTLNQLRNKRYEPPWGFCLLQEDISELLQVLQKNPESRGQHHKETCAVQFSENKQLLYAESRKLMSSCQQAIRVGQSPEEMLLAVSDSFQTLVQLATVCLWFTNCVRCQKRHAEVLASLREIVGTYAEFVRAAEKACGRKSCQDLAIKLLARQCTALTARVFCLTQLFRTLTAL</sequence>
<dbReference type="InterPro" id="IPR000299">
    <property type="entry name" value="FERM_domain"/>
</dbReference>
<dbReference type="InterPro" id="IPR019748">
    <property type="entry name" value="FERM_central"/>
</dbReference>
<evidence type="ECO:0000313" key="4">
    <source>
        <dbReference type="Ensembl" id="ENSLOCP00000015840.1"/>
    </source>
</evidence>
<dbReference type="FunCoup" id="W5N5D1">
    <property type="interactions" value="1140"/>
</dbReference>
<dbReference type="InterPro" id="IPR011993">
    <property type="entry name" value="PH-like_dom_sf"/>
</dbReference>
<feature type="compositionally biased region" description="Basic and acidic residues" evidence="1">
    <location>
        <begin position="27"/>
        <end position="38"/>
    </location>
</feature>
<feature type="region of interest" description="Disordered" evidence="1">
    <location>
        <begin position="1"/>
        <end position="52"/>
    </location>
</feature>